<evidence type="ECO:0000256" key="4">
    <source>
        <dbReference type="ARBA" id="ARBA00022722"/>
    </source>
</evidence>
<dbReference type="Gene3D" id="3.10.10.10">
    <property type="entry name" value="HIV Type 1 Reverse Transcriptase, subunit A, domain 1"/>
    <property type="match status" value="1"/>
</dbReference>
<dbReference type="PANTHER" id="PTHR37984">
    <property type="entry name" value="PROTEIN CBG26694"/>
    <property type="match status" value="1"/>
</dbReference>
<evidence type="ECO:0000313" key="12">
    <source>
        <dbReference type="Proteomes" id="UP001549921"/>
    </source>
</evidence>
<proteinExistence type="predicted"/>
<evidence type="ECO:0000313" key="11">
    <source>
        <dbReference type="EMBL" id="KAL0849147.1"/>
    </source>
</evidence>
<name>A0ABD0TII5_LOXSC</name>
<keyword evidence="5" id="KW-0255">Endonuclease</keyword>
<dbReference type="GO" id="GO:0004519">
    <property type="term" value="F:endonuclease activity"/>
    <property type="evidence" value="ECO:0007669"/>
    <property type="project" value="UniProtKB-KW"/>
</dbReference>
<evidence type="ECO:0000256" key="6">
    <source>
        <dbReference type="ARBA" id="ARBA00022801"/>
    </source>
</evidence>
<dbReference type="SUPFAM" id="SSF56672">
    <property type="entry name" value="DNA/RNA polymerases"/>
    <property type="match status" value="1"/>
</dbReference>
<evidence type="ECO:0000256" key="3">
    <source>
        <dbReference type="ARBA" id="ARBA00022695"/>
    </source>
</evidence>
<keyword evidence="6" id="KW-0378">Hydrolase</keyword>
<dbReference type="InterPro" id="IPR000477">
    <property type="entry name" value="RT_dom"/>
</dbReference>
<dbReference type="GO" id="GO:0008233">
    <property type="term" value="F:peptidase activity"/>
    <property type="evidence" value="ECO:0007669"/>
    <property type="project" value="UniProtKB-KW"/>
</dbReference>
<dbReference type="InterPro" id="IPR050951">
    <property type="entry name" value="Retrovirus_Pol_polyprotein"/>
</dbReference>
<dbReference type="EMBL" id="JBEDNZ010000023">
    <property type="protein sequence ID" value="KAL0811998.1"/>
    <property type="molecule type" value="Genomic_DNA"/>
</dbReference>
<dbReference type="PANTHER" id="PTHR37984:SF5">
    <property type="entry name" value="PROTEIN NYNRIN-LIKE"/>
    <property type="match status" value="1"/>
</dbReference>
<keyword evidence="3" id="KW-0548">Nucleotidyltransferase</keyword>
<dbReference type="AlphaFoldDB" id="A0ABD0TII5"/>
<evidence type="ECO:0000313" key="9">
    <source>
        <dbReference type="EMBL" id="KAL0811998.1"/>
    </source>
</evidence>
<comment type="caution">
    <text evidence="11">The sequence shown here is derived from an EMBL/GenBank/DDBJ whole genome shotgun (WGS) entry which is preliminary data.</text>
</comment>
<dbReference type="Gene3D" id="3.30.420.10">
    <property type="entry name" value="Ribonuclease H-like superfamily/Ribonuclease H"/>
    <property type="match status" value="1"/>
</dbReference>
<keyword evidence="1" id="KW-0645">Protease</keyword>
<evidence type="ECO:0000256" key="2">
    <source>
        <dbReference type="ARBA" id="ARBA00022679"/>
    </source>
</evidence>
<dbReference type="EMBL" id="JBEDNZ010000016">
    <property type="protein sequence ID" value="KAL0822204.1"/>
    <property type="molecule type" value="Genomic_DNA"/>
</dbReference>
<evidence type="ECO:0000256" key="1">
    <source>
        <dbReference type="ARBA" id="ARBA00022670"/>
    </source>
</evidence>
<dbReference type="Pfam" id="PF00078">
    <property type="entry name" value="RVT_1"/>
    <property type="match status" value="1"/>
</dbReference>
<dbReference type="InterPro" id="IPR043502">
    <property type="entry name" value="DNA/RNA_pol_sf"/>
</dbReference>
<dbReference type="InterPro" id="IPR036397">
    <property type="entry name" value="RNaseH_sf"/>
</dbReference>
<dbReference type="CDD" id="cd01647">
    <property type="entry name" value="RT_LTR"/>
    <property type="match status" value="1"/>
</dbReference>
<keyword evidence="4" id="KW-0540">Nuclease</keyword>
<organism evidence="11 12">
    <name type="scientific">Loxostege sticticalis</name>
    <name type="common">Beet webworm moth</name>
    <dbReference type="NCBI Taxonomy" id="481309"/>
    <lineage>
        <taxon>Eukaryota</taxon>
        <taxon>Metazoa</taxon>
        <taxon>Ecdysozoa</taxon>
        <taxon>Arthropoda</taxon>
        <taxon>Hexapoda</taxon>
        <taxon>Insecta</taxon>
        <taxon>Pterygota</taxon>
        <taxon>Neoptera</taxon>
        <taxon>Endopterygota</taxon>
        <taxon>Lepidoptera</taxon>
        <taxon>Glossata</taxon>
        <taxon>Ditrysia</taxon>
        <taxon>Pyraloidea</taxon>
        <taxon>Crambidae</taxon>
        <taxon>Pyraustinae</taxon>
        <taxon>Loxostege</taxon>
    </lineage>
</organism>
<dbReference type="Proteomes" id="UP001549921">
    <property type="component" value="Unassembled WGS sequence"/>
</dbReference>
<keyword evidence="2" id="KW-0808">Transferase</keyword>
<gene>
    <name evidence="10" type="ORF">ABMA28_004334</name>
    <name evidence="9" type="ORF">ABMA28_009395</name>
    <name evidence="11" type="ORF">ABMA28_013495</name>
</gene>
<dbReference type="EMBL" id="JBEDNZ010000004">
    <property type="protein sequence ID" value="KAL0849147.1"/>
    <property type="molecule type" value="Genomic_DNA"/>
</dbReference>
<feature type="domain" description="Reverse transcriptase" evidence="8">
    <location>
        <begin position="29"/>
        <end position="131"/>
    </location>
</feature>
<evidence type="ECO:0000256" key="7">
    <source>
        <dbReference type="ARBA" id="ARBA00022918"/>
    </source>
</evidence>
<keyword evidence="7" id="KW-0695">RNA-directed DNA polymerase</keyword>
<evidence type="ECO:0000259" key="8">
    <source>
        <dbReference type="Pfam" id="PF00078"/>
    </source>
</evidence>
<dbReference type="GO" id="GO:0003964">
    <property type="term" value="F:RNA-directed DNA polymerase activity"/>
    <property type="evidence" value="ECO:0007669"/>
    <property type="project" value="UniProtKB-KW"/>
</dbReference>
<sequence length="307" mass="34746">MRNITDDLLKNGIIQNSNSAYASPALLVDKASGEKRLCVDYRLLNRITVKEKYPMPLIEDLVDRLRGCKYFTSLDLKSGYHQIAVKPDSVPKTAFITPDGHFEFVRMPFGLSNGPSVFQRLMDTVLDALRSLSADTNNNKWDDHITNIQQGINSTINKTTTAVPSEVFFGYRIRMMNDRIADDMEQSVDVTALREKVDQNIKKSAESQKAAFDSKRKLAPNYTVGDLVVIKIPSFSNDGQSTKLMPLFKGPFQVTEVLGHDRYRVSDMRGAERSTRRYDGITCAENMKSWVRIAEDQEEQVLPDVVH</sequence>
<evidence type="ECO:0000313" key="10">
    <source>
        <dbReference type="EMBL" id="KAL0822204.1"/>
    </source>
</evidence>
<evidence type="ECO:0000256" key="5">
    <source>
        <dbReference type="ARBA" id="ARBA00022759"/>
    </source>
</evidence>
<reference evidence="11 12" key="1">
    <citation type="submission" date="2024-06" db="EMBL/GenBank/DDBJ databases">
        <title>A chromosome-level genome assembly of beet webworm, Loxostege sticticalis.</title>
        <authorList>
            <person name="Zhang Y."/>
        </authorList>
    </citation>
    <scope>NUCLEOTIDE SEQUENCE [LARGE SCALE GENOMIC DNA]</scope>
    <source>
        <strain evidence="11">AQ028</strain>
        <tissue evidence="11">Male pupae</tissue>
    </source>
</reference>
<dbReference type="FunFam" id="3.10.10.10:FF:000007">
    <property type="entry name" value="Retrovirus-related Pol polyprotein from transposon 17.6-like Protein"/>
    <property type="match status" value="1"/>
</dbReference>
<dbReference type="GO" id="GO:0006508">
    <property type="term" value="P:proteolysis"/>
    <property type="evidence" value="ECO:0007669"/>
    <property type="project" value="UniProtKB-KW"/>
</dbReference>
<protein>
    <recommendedName>
        <fullName evidence="8">Reverse transcriptase domain-containing protein</fullName>
    </recommendedName>
</protein>
<accession>A0ABD0TII5</accession>